<gene>
    <name evidence="2" type="ORF">QFZ53_000445</name>
</gene>
<dbReference type="InterPro" id="IPR016130">
    <property type="entry name" value="Tyr_Pase_AS"/>
</dbReference>
<dbReference type="EMBL" id="JAUSXV010000001">
    <property type="protein sequence ID" value="MDQ0646249.1"/>
    <property type="molecule type" value="Genomic_DNA"/>
</dbReference>
<dbReference type="EC" id="3.1.3.48" evidence="2"/>
<dbReference type="PROSITE" id="PS00383">
    <property type="entry name" value="TYR_PHOSPHATASE_1"/>
    <property type="match status" value="1"/>
</dbReference>
<dbReference type="RefSeq" id="WP_307293045.1">
    <property type="nucleotide sequence ID" value="NZ_JAUSXV010000001.1"/>
</dbReference>
<dbReference type="InterPro" id="IPR026893">
    <property type="entry name" value="Tyr/Ser_Pase_IphP-type"/>
</dbReference>
<dbReference type="PANTHER" id="PTHR31126">
    <property type="entry name" value="TYROSINE-PROTEIN PHOSPHATASE"/>
    <property type="match status" value="1"/>
</dbReference>
<evidence type="ECO:0000313" key="2">
    <source>
        <dbReference type="EMBL" id="MDQ0646249.1"/>
    </source>
</evidence>
<dbReference type="InterPro" id="IPR029021">
    <property type="entry name" value="Prot-tyrosine_phosphatase-like"/>
</dbReference>
<name>A0AAW8ETK8_9MICO</name>
<protein>
    <submittedName>
        <fullName evidence="2">Protein-tyrosine phosphatase</fullName>
        <ecNumber evidence="2">3.1.3.48</ecNumber>
    </submittedName>
</protein>
<proteinExistence type="inferred from homology"/>
<comment type="caution">
    <text evidence="2">The sequence shown here is derived from an EMBL/GenBank/DDBJ whole genome shotgun (WGS) entry which is preliminary data.</text>
</comment>
<dbReference type="GO" id="GO:0004725">
    <property type="term" value="F:protein tyrosine phosphatase activity"/>
    <property type="evidence" value="ECO:0007669"/>
    <property type="project" value="UniProtKB-EC"/>
</dbReference>
<dbReference type="Proteomes" id="UP001244427">
    <property type="component" value="Unassembled WGS sequence"/>
</dbReference>
<keyword evidence="3" id="KW-1185">Reference proteome</keyword>
<evidence type="ECO:0000313" key="3">
    <source>
        <dbReference type="Proteomes" id="UP001244427"/>
    </source>
</evidence>
<comment type="similarity">
    <text evidence="1">Belongs to the protein-tyrosine phosphatase family.</text>
</comment>
<reference evidence="2 3" key="1">
    <citation type="submission" date="2023-07" db="EMBL/GenBank/DDBJ databases">
        <title>Comparative genomics of wheat-associated soil bacteria to identify genetic determinants of phenazine resistance.</title>
        <authorList>
            <person name="Mouncey N."/>
        </authorList>
    </citation>
    <scope>NUCLEOTIDE SEQUENCE [LARGE SCALE GENOMIC DNA]</scope>
    <source>
        <strain evidence="2 3">W4I9-1</strain>
    </source>
</reference>
<dbReference type="AlphaFoldDB" id="A0AAW8ETK8"/>
<evidence type="ECO:0000256" key="1">
    <source>
        <dbReference type="ARBA" id="ARBA00009580"/>
    </source>
</evidence>
<dbReference type="SUPFAM" id="SSF52799">
    <property type="entry name" value="(Phosphotyrosine protein) phosphatases II"/>
    <property type="match status" value="1"/>
</dbReference>
<dbReference type="Gene3D" id="3.90.190.10">
    <property type="entry name" value="Protein tyrosine phosphatase superfamily"/>
    <property type="match status" value="1"/>
</dbReference>
<keyword evidence="2" id="KW-0378">Hydrolase</keyword>
<organism evidence="2 3">
    <name type="scientific">Microbacterium natoriense</name>
    <dbReference type="NCBI Taxonomy" id="284570"/>
    <lineage>
        <taxon>Bacteria</taxon>
        <taxon>Bacillati</taxon>
        <taxon>Actinomycetota</taxon>
        <taxon>Actinomycetes</taxon>
        <taxon>Micrococcales</taxon>
        <taxon>Microbacteriaceae</taxon>
        <taxon>Microbacterium</taxon>
    </lineage>
</organism>
<dbReference type="Pfam" id="PF13350">
    <property type="entry name" value="Y_phosphatase3"/>
    <property type="match status" value="1"/>
</dbReference>
<dbReference type="PANTHER" id="PTHR31126:SF1">
    <property type="entry name" value="TYROSINE SPECIFIC PROTEIN PHOSPHATASES DOMAIN-CONTAINING PROTEIN"/>
    <property type="match status" value="1"/>
</dbReference>
<accession>A0AAW8ETK8</accession>
<sequence>MTTTPPDRRVLLASAPNMRDLGGIPVSGGVIRTGLLYRSASLAKLDDADEAIFESLGITTVYDLRTSTEREDAPDRVPERVRSVRLDVVADSQDNVAAQIPTLLADPEALENMLGGGRADAYLADANRKFVSLPSALTAYRSFYLDLIDENRTGAALFHCTTGKDRTGWAAASFLLLLGASEDDVRQDYLETNTDLAPALQPMLAALQEKGVRTELLDPILGVRDSYLDAALDELRTRYGTIENYARGGLGLADLQIGELRRRFTESA</sequence>